<keyword evidence="2" id="KW-1185">Reference proteome</keyword>
<evidence type="ECO:0000313" key="2">
    <source>
        <dbReference type="Proteomes" id="UP000324897"/>
    </source>
</evidence>
<proteinExistence type="predicted"/>
<sequence>MSHGFSIKGQKQSGMAKLGSTGLCVNKDCTLPHGLNFYDRKPACGLSCAKTVMLRYFNGTSNRFPSVVYTTQWPLFATEAQHLSTSFAVVQESRFLFSAAILCHFLAS</sequence>
<comment type="caution">
    <text evidence="1">The sequence shown here is derived from an EMBL/GenBank/DDBJ whole genome shotgun (WGS) entry which is preliminary data.</text>
</comment>
<evidence type="ECO:0000313" key="1">
    <source>
        <dbReference type="EMBL" id="TVU10262.1"/>
    </source>
</evidence>
<dbReference type="AlphaFoldDB" id="A0A5J9TG39"/>
<dbReference type="EMBL" id="RWGY01000039">
    <property type="protein sequence ID" value="TVU10262.1"/>
    <property type="molecule type" value="Genomic_DNA"/>
</dbReference>
<organism evidence="1 2">
    <name type="scientific">Eragrostis curvula</name>
    <name type="common">weeping love grass</name>
    <dbReference type="NCBI Taxonomy" id="38414"/>
    <lineage>
        <taxon>Eukaryota</taxon>
        <taxon>Viridiplantae</taxon>
        <taxon>Streptophyta</taxon>
        <taxon>Embryophyta</taxon>
        <taxon>Tracheophyta</taxon>
        <taxon>Spermatophyta</taxon>
        <taxon>Magnoliopsida</taxon>
        <taxon>Liliopsida</taxon>
        <taxon>Poales</taxon>
        <taxon>Poaceae</taxon>
        <taxon>PACMAD clade</taxon>
        <taxon>Chloridoideae</taxon>
        <taxon>Eragrostideae</taxon>
        <taxon>Eragrostidinae</taxon>
        <taxon>Eragrostis</taxon>
    </lineage>
</organism>
<accession>A0A5J9TG39</accession>
<name>A0A5J9TG39_9POAL</name>
<protein>
    <submittedName>
        <fullName evidence="1">Uncharacterized protein</fullName>
    </submittedName>
</protein>
<feature type="non-terminal residue" evidence="1">
    <location>
        <position position="1"/>
    </location>
</feature>
<reference evidence="1 2" key="1">
    <citation type="journal article" date="2019" name="Sci. Rep.">
        <title>A high-quality genome of Eragrostis curvula grass provides insights into Poaceae evolution and supports new strategies to enhance forage quality.</title>
        <authorList>
            <person name="Carballo J."/>
            <person name="Santos B.A.C.M."/>
            <person name="Zappacosta D."/>
            <person name="Garbus I."/>
            <person name="Selva J.P."/>
            <person name="Gallo C.A."/>
            <person name="Diaz A."/>
            <person name="Albertini E."/>
            <person name="Caccamo M."/>
            <person name="Echenique V."/>
        </authorList>
    </citation>
    <scope>NUCLEOTIDE SEQUENCE [LARGE SCALE GENOMIC DNA]</scope>
    <source>
        <strain evidence="2">cv. Victoria</strain>
        <tissue evidence="1">Leaf</tissue>
    </source>
</reference>
<dbReference type="Proteomes" id="UP000324897">
    <property type="component" value="Chromosome 3"/>
</dbReference>
<gene>
    <name evidence="1" type="ORF">EJB05_43783</name>
</gene>
<dbReference type="Gramene" id="TVU10262">
    <property type="protein sequence ID" value="TVU10262"/>
    <property type="gene ID" value="EJB05_43783"/>
</dbReference>
<dbReference type="OrthoDB" id="680168at2759"/>